<dbReference type="EMBL" id="JBFOLJ010000010">
    <property type="protein sequence ID" value="KAL2502391.1"/>
    <property type="molecule type" value="Genomic_DNA"/>
</dbReference>
<sequence>MDKWESLWSESVAASPSQEQSILRWILGEVEDPSMGSLNKVLQIGSDPPLAAAPNFEFNGGFWCCGSNIWNIISWPIWWKFYLPSSHLYAQFKFHHEQIRQPIFKSA</sequence>
<dbReference type="Proteomes" id="UP001604277">
    <property type="component" value="Unassembled WGS sequence"/>
</dbReference>
<gene>
    <name evidence="1" type="ORF">Fot_36239</name>
</gene>
<evidence type="ECO:0000313" key="1">
    <source>
        <dbReference type="EMBL" id="KAL2502391.1"/>
    </source>
</evidence>
<organism evidence="1 2">
    <name type="scientific">Forsythia ovata</name>
    <dbReference type="NCBI Taxonomy" id="205694"/>
    <lineage>
        <taxon>Eukaryota</taxon>
        <taxon>Viridiplantae</taxon>
        <taxon>Streptophyta</taxon>
        <taxon>Embryophyta</taxon>
        <taxon>Tracheophyta</taxon>
        <taxon>Spermatophyta</taxon>
        <taxon>Magnoliopsida</taxon>
        <taxon>eudicotyledons</taxon>
        <taxon>Gunneridae</taxon>
        <taxon>Pentapetalae</taxon>
        <taxon>asterids</taxon>
        <taxon>lamiids</taxon>
        <taxon>Lamiales</taxon>
        <taxon>Oleaceae</taxon>
        <taxon>Forsythieae</taxon>
        <taxon>Forsythia</taxon>
    </lineage>
</organism>
<keyword evidence="2" id="KW-1185">Reference proteome</keyword>
<protein>
    <submittedName>
        <fullName evidence="1">GRAS domain-containing protein</fullName>
    </submittedName>
</protein>
<evidence type="ECO:0000313" key="2">
    <source>
        <dbReference type="Proteomes" id="UP001604277"/>
    </source>
</evidence>
<comment type="caution">
    <text evidence="1">The sequence shown here is derived from an EMBL/GenBank/DDBJ whole genome shotgun (WGS) entry which is preliminary data.</text>
</comment>
<accession>A0ABD1SNV0</accession>
<reference evidence="2" key="1">
    <citation type="submission" date="2024-07" db="EMBL/GenBank/DDBJ databases">
        <title>Two chromosome-level genome assemblies of Korean endemic species Abeliophyllum distichum and Forsythia ovata (Oleaceae).</title>
        <authorList>
            <person name="Jang H."/>
        </authorList>
    </citation>
    <scope>NUCLEOTIDE SEQUENCE [LARGE SCALE GENOMIC DNA]</scope>
</reference>
<dbReference type="AlphaFoldDB" id="A0ABD1SNV0"/>
<proteinExistence type="predicted"/>
<name>A0ABD1SNV0_9LAMI</name>